<evidence type="ECO:0000313" key="1">
    <source>
        <dbReference type="EMBL" id="EGC42809.1"/>
    </source>
</evidence>
<dbReference type="HOGENOM" id="CLU_108095_0_0_1"/>
<dbReference type="OMA" id="FPATMYR"/>
<proteinExistence type="predicted"/>
<accession>F0UA37</accession>
<dbReference type="Proteomes" id="UP000008142">
    <property type="component" value="Unassembled WGS sequence"/>
</dbReference>
<name>F0UA37_AJEC8</name>
<dbReference type="VEuPathDB" id="FungiDB:I7I53_09236"/>
<dbReference type="OrthoDB" id="10266325at2759"/>
<reference evidence="2" key="1">
    <citation type="submission" date="2008-07" db="EMBL/GenBank/DDBJ databases">
        <title>Annotation of Ajellomyces capsulatus strain H88.</title>
        <authorList>
            <person name="Champion M."/>
            <person name="Cuomo C."/>
            <person name="Ma L.-J."/>
            <person name="Henn M.R."/>
            <person name="Sil A."/>
            <person name="Goldman B."/>
            <person name="Young S.K."/>
            <person name="Kodira C.D."/>
            <person name="Zeng Q."/>
            <person name="Koehrsen M."/>
            <person name="Alvarado L."/>
            <person name="Berlin A."/>
            <person name="Borenstein D."/>
            <person name="Chen Z."/>
            <person name="Engels R."/>
            <person name="Freedman E."/>
            <person name="Gellesch M."/>
            <person name="Goldberg J."/>
            <person name="Griggs A."/>
            <person name="Gujja S."/>
            <person name="Heiman D."/>
            <person name="Hepburn T."/>
            <person name="Howarth C."/>
            <person name="Jen D."/>
            <person name="Larson L."/>
            <person name="Lewis B."/>
            <person name="Mehta T."/>
            <person name="Park D."/>
            <person name="Pearson M."/>
            <person name="Roberts A."/>
            <person name="Saif S."/>
            <person name="Shea T."/>
            <person name="Shenoy N."/>
            <person name="Sisk P."/>
            <person name="Stolte C."/>
            <person name="Sykes S."/>
            <person name="Walk T."/>
            <person name="White J."/>
            <person name="Yandava C."/>
            <person name="Klein B."/>
            <person name="McEwen J.G."/>
            <person name="Puccia R."/>
            <person name="Goldman G.H."/>
            <person name="Felipe M.S."/>
            <person name="Nino-Vega G."/>
            <person name="San-Blas G."/>
            <person name="Taylor J."/>
            <person name="Mendoza L."/>
            <person name="Galagan J."/>
            <person name="Nusbaum C."/>
            <person name="Birren B."/>
        </authorList>
    </citation>
    <scope>NUCLEOTIDE SEQUENCE [LARGE SCALE GENOMIC DNA]</scope>
    <source>
        <strain evidence="2">H88</strain>
    </source>
</reference>
<organism evidence="2">
    <name type="scientific">Ajellomyces capsulatus (strain H88)</name>
    <name type="common">Darling's disease fungus</name>
    <name type="synonym">Histoplasma capsulatum</name>
    <dbReference type="NCBI Taxonomy" id="544711"/>
    <lineage>
        <taxon>Eukaryota</taxon>
        <taxon>Fungi</taxon>
        <taxon>Dikarya</taxon>
        <taxon>Ascomycota</taxon>
        <taxon>Pezizomycotina</taxon>
        <taxon>Eurotiomycetes</taxon>
        <taxon>Eurotiomycetidae</taxon>
        <taxon>Onygenales</taxon>
        <taxon>Ajellomycetaceae</taxon>
        <taxon>Histoplasma</taxon>
    </lineage>
</organism>
<gene>
    <name evidence="1" type="ORF">HCEG_02024</name>
</gene>
<protein>
    <submittedName>
        <fullName evidence="1">Uncharacterized protein</fullName>
    </submittedName>
</protein>
<dbReference type="AlphaFoldDB" id="F0UA37"/>
<sequence length="127" mass="14949">MFRHFLSTRGAIYGISAHSLNVRKFSYLSIHSVFPATLYRFQVYRESRLYDRTLAKNDRDYEEYEDGIEVASDGLVYPNISLDALNEILSEFYLNYGTTIPPDEWLENNPYHEAQFDDSDDWMGKLK</sequence>
<dbReference type="EMBL" id="DS990637">
    <property type="protein sequence ID" value="EGC42809.1"/>
    <property type="molecule type" value="Genomic_DNA"/>
</dbReference>
<evidence type="ECO:0000313" key="2">
    <source>
        <dbReference type="Proteomes" id="UP000008142"/>
    </source>
</evidence>